<dbReference type="Gene3D" id="2.40.33.20">
    <property type="entry name" value="PK beta-barrel domain-like"/>
    <property type="match status" value="1"/>
</dbReference>
<dbReference type="InterPro" id="IPR017938">
    <property type="entry name" value="Riboflavin_synthase-like_b-brl"/>
</dbReference>
<dbReference type="PROSITE" id="PS51085">
    <property type="entry name" value="2FE2S_FER_2"/>
    <property type="match status" value="1"/>
</dbReference>
<dbReference type="OMA" id="ALHQYCA"/>
<dbReference type="PANTHER" id="PTHR30212:SF2">
    <property type="entry name" value="PROTEIN YIIM"/>
    <property type="match status" value="1"/>
</dbReference>
<keyword evidence="1" id="KW-0001">2Fe-2S</keyword>
<dbReference type="SUPFAM" id="SSF52343">
    <property type="entry name" value="Ferredoxin reductase-like, C-terminal NADP-linked domain"/>
    <property type="match status" value="1"/>
</dbReference>
<dbReference type="Gene3D" id="2.40.30.10">
    <property type="entry name" value="Translation factors"/>
    <property type="match status" value="1"/>
</dbReference>
<dbReference type="SUPFAM" id="SSF63380">
    <property type="entry name" value="Riboflavin synthase domain-like"/>
    <property type="match status" value="1"/>
</dbReference>
<feature type="domain" description="MOSC" evidence="4">
    <location>
        <begin position="49"/>
        <end position="188"/>
    </location>
</feature>
<dbReference type="GeneID" id="19270548"/>
<dbReference type="InterPro" id="IPR012675">
    <property type="entry name" value="Beta-grasp_dom_sf"/>
</dbReference>
<dbReference type="Pfam" id="PF03473">
    <property type="entry name" value="MOSC"/>
    <property type="match status" value="1"/>
</dbReference>
<dbReference type="PANTHER" id="PTHR30212">
    <property type="entry name" value="PROTEIN YIIM"/>
    <property type="match status" value="1"/>
</dbReference>
<dbReference type="InterPro" id="IPR011037">
    <property type="entry name" value="Pyrv_Knase-like_insert_dom_sf"/>
</dbReference>
<dbReference type="RefSeq" id="XP_007832307.1">
    <property type="nucleotide sequence ID" value="XM_007834116.1"/>
</dbReference>
<dbReference type="CDD" id="cd00207">
    <property type="entry name" value="fer2"/>
    <property type="match status" value="1"/>
</dbReference>
<dbReference type="PROSITE" id="PS00197">
    <property type="entry name" value="2FE2S_FER_1"/>
    <property type="match status" value="1"/>
</dbReference>
<dbReference type="eggNOG" id="ENOG502S8QJ">
    <property type="taxonomic scope" value="Eukaryota"/>
</dbReference>
<dbReference type="PROSITE" id="PS51340">
    <property type="entry name" value="MOSC"/>
    <property type="match status" value="1"/>
</dbReference>
<organism evidence="6 7">
    <name type="scientific">Pestalotiopsis fici (strain W106-1 / CGMCC3.15140)</name>
    <dbReference type="NCBI Taxonomy" id="1229662"/>
    <lineage>
        <taxon>Eukaryota</taxon>
        <taxon>Fungi</taxon>
        <taxon>Dikarya</taxon>
        <taxon>Ascomycota</taxon>
        <taxon>Pezizomycotina</taxon>
        <taxon>Sordariomycetes</taxon>
        <taxon>Xylariomycetidae</taxon>
        <taxon>Amphisphaeriales</taxon>
        <taxon>Sporocadaceae</taxon>
        <taxon>Pestalotiopsis</taxon>
    </lineage>
</organism>
<dbReference type="GO" id="GO:0030170">
    <property type="term" value="F:pyridoxal phosphate binding"/>
    <property type="evidence" value="ECO:0007669"/>
    <property type="project" value="InterPro"/>
</dbReference>
<evidence type="ECO:0008006" key="8">
    <source>
        <dbReference type="Google" id="ProtNLM"/>
    </source>
</evidence>
<feature type="domain" description="FAD-binding FR-type" evidence="5">
    <location>
        <begin position="253"/>
        <end position="360"/>
    </location>
</feature>
<dbReference type="InParanoid" id="W3XCB1"/>
<dbReference type="SUPFAM" id="SSF54292">
    <property type="entry name" value="2Fe-2S ferredoxin-like"/>
    <property type="match status" value="1"/>
</dbReference>
<dbReference type="GO" id="GO:0030151">
    <property type="term" value="F:molybdenum ion binding"/>
    <property type="evidence" value="ECO:0007669"/>
    <property type="project" value="InterPro"/>
</dbReference>
<keyword evidence="1" id="KW-0408">Iron</keyword>
<evidence type="ECO:0000313" key="7">
    <source>
        <dbReference type="Proteomes" id="UP000030651"/>
    </source>
</evidence>
<dbReference type="KEGG" id="pfy:PFICI_05535"/>
<dbReference type="AlphaFoldDB" id="W3XCB1"/>
<evidence type="ECO:0000259" key="5">
    <source>
        <dbReference type="PROSITE" id="PS51384"/>
    </source>
</evidence>
<dbReference type="Proteomes" id="UP000030651">
    <property type="component" value="Unassembled WGS sequence"/>
</dbReference>
<proteinExistence type="predicted"/>
<name>W3XCB1_PESFW</name>
<dbReference type="PRINTS" id="PR00409">
    <property type="entry name" value="PHDIOXRDTASE"/>
</dbReference>
<evidence type="ECO:0000256" key="1">
    <source>
        <dbReference type="ARBA" id="ARBA00022714"/>
    </source>
</evidence>
<dbReference type="Gene3D" id="3.40.50.80">
    <property type="entry name" value="Nucleotide-binding domain of ferredoxin-NADP reductase (FNR) module"/>
    <property type="match status" value="1"/>
</dbReference>
<dbReference type="InterPro" id="IPR005302">
    <property type="entry name" value="MoCF_Sase_C"/>
</dbReference>
<dbReference type="CDD" id="cd06185">
    <property type="entry name" value="PDR_like"/>
    <property type="match status" value="1"/>
</dbReference>
<feature type="domain" description="2Fe-2S ferredoxin-type" evidence="3">
    <location>
        <begin position="492"/>
        <end position="574"/>
    </location>
</feature>
<dbReference type="Pfam" id="PF03475">
    <property type="entry name" value="YiiM_3-alpha"/>
    <property type="match status" value="1"/>
</dbReference>
<dbReference type="STRING" id="1229662.W3XCB1"/>
<protein>
    <recommendedName>
        <fullName evidence="8">MOSC domain-containing protein</fullName>
    </recommendedName>
</protein>
<evidence type="ECO:0000259" key="3">
    <source>
        <dbReference type="PROSITE" id="PS51085"/>
    </source>
</evidence>
<dbReference type="SUPFAM" id="SSF50800">
    <property type="entry name" value="PK beta-barrel domain-like"/>
    <property type="match status" value="1"/>
</dbReference>
<keyword evidence="1" id="KW-0479">Metal-binding</keyword>
<accession>W3XCB1</accession>
<dbReference type="Pfam" id="PF00111">
    <property type="entry name" value="Fer2"/>
    <property type="match status" value="1"/>
</dbReference>
<dbReference type="HOGENOM" id="CLU_003827_17_2_1"/>
<dbReference type="EMBL" id="KI912111">
    <property type="protein sequence ID" value="ETS83659.1"/>
    <property type="molecule type" value="Genomic_DNA"/>
</dbReference>
<dbReference type="InterPro" id="IPR017927">
    <property type="entry name" value="FAD-bd_FR_type"/>
</dbReference>
<dbReference type="InterPro" id="IPR052353">
    <property type="entry name" value="Benzoxazolinone_Detox_Enz"/>
</dbReference>
<dbReference type="InterPro" id="IPR039261">
    <property type="entry name" value="FNR_nucleotide-bd"/>
</dbReference>
<evidence type="ECO:0000313" key="6">
    <source>
        <dbReference type="EMBL" id="ETS83659.1"/>
    </source>
</evidence>
<evidence type="ECO:0000259" key="4">
    <source>
        <dbReference type="PROSITE" id="PS51340"/>
    </source>
</evidence>
<dbReference type="InterPro" id="IPR005163">
    <property type="entry name" value="Tri_helical_YiiM-like"/>
</dbReference>
<dbReference type="PROSITE" id="PS51384">
    <property type="entry name" value="FAD_FR"/>
    <property type="match status" value="1"/>
</dbReference>
<keyword evidence="7" id="KW-1185">Reference proteome</keyword>
<dbReference type="InterPro" id="IPR006058">
    <property type="entry name" value="2Fe2S_fd_BS"/>
</dbReference>
<dbReference type="InterPro" id="IPR001041">
    <property type="entry name" value="2Fe-2S_ferredoxin-type"/>
</dbReference>
<evidence type="ECO:0000256" key="2">
    <source>
        <dbReference type="ARBA" id="ARBA00023014"/>
    </source>
</evidence>
<dbReference type="InterPro" id="IPR036010">
    <property type="entry name" value="2Fe-2S_ferredoxin-like_sf"/>
</dbReference>
<keyword evidence="2" id="KW-0411">Iron-sulfur</keyword>
<dbReference type="GO" id="GO:0051537">
    <property type="term" value="F:2 iron, 2 sulfur cluster binding"/>
    <property type="evidence" value="ECO:0007669"/>
    <property type="project" value="UniProtKB-KW"/>
</dbReference>
<gene>
    <name evidence="6" type="ORF">PFICI_05535</name>
</gene>
<reference evidence="7" key="1">
    <citation type="journal article" date="2015" name="BMC Genomics">
        <title>Genomic and transcriptomic analysis of the endophytic fungus Pestalotiopsis fici reveals its lifestyle and high potential for synthesis of natural products.</title>
        <authorList>
            <person name="Wang X."/>
            <person name="Zhang X."/>
            <person name="Liu L."/>
            <person name="Xiang M."/>
            <person name="Wang W."/>
            <person name="Sun X."/>
            <person name="Che Y."/>
            <person name="Guo L."/>
            <person name="Liu G."/>
            <person name="Guo L."/>
            <person name="Wang C."/>
            <person name="Yin W.B."/>
            <person name="Stadler M."/>
            <person name="Zhang X."/>
            <person name="Liu X."/>
        </authorList>
    </citation>
    <scope>NUCLEOTIDE SEQUENCE [LARGE SCALE GENOMIC DNA]</scope>
    <source>
        <strain evidence="7">W106-1 / CGMCC3.15140</strain>
    </source>
</reference>
<dbReference type="OrthoDB" id="5390at2759"/>
<dbReference type="GO" id="GO:0016491">
    <property type="term" value="F:oxidoreductase activity"/>
    <property type="evidence" value="ECO:0007669"/>
    <property type="project" value="InterPro"/>
</dbReference>
<sequence length="574" mass="64112">MGSLNFGQVADSRSESDNVAPLPPTDVLLCVRTGKIQPLANVKYMSAIDKQPHQGKIRVTATGLVGDEVQYEEHGGTEKALHMYCASHYAAWNRELPNREHLFKIGGFGENLSVYRLNEDNVCVGDIFKAGPEVVLQVSDARQPCFKLNYRFEHKKTSFLAQTSGRTGWYYRVLKTGYIQEGDAFELIERANPTWSLSRLQKYLYHETDNLEVMETIIRLPGLGDEMVNVFTNRISKGAENFDGRLKGDDIPADWRTYQLKEKVDLTPRVKKFIFEVDDGSTADDVENTKLGRFPHVRLHFGPDLSFSRAYSLVSGNMQRLELGIAKDDNSRGGSVFLHDNLHVGDALRIVQGRDIASLQTNCIDNLNSKKHIYIIGGIGVTAFLRDIAKLSQTSADIEVHYAVRSRKEAAYLNLLPAKSTTIYARDEGNRLNVKSIVPSPEHGQFSAMIYCCGPTSLLDECQKLTKKLRYPRSHVHFEAFGGATTGTGNPFEVEIKSTGKVLQVPQEKSLLQILNEAGLDVEWSCTVGTCGTCMVDYCKGDIEHRGMVLDDEEKQKKMLACVSRGKGRVVIDC</sequence>
<dbReference type="Gene3D" id="3.10.20.30">
    <property type="match status" value="1"/>
</dbReference>